<dbReference type="Proteomes" id="UP000182762">
    <property type="component" value="Unassembled WGS sequence"/>
</dbReference>
<name>A0A1I6C0T8_9BACI</name>
<protein>
    <submittedName>
        <fullName evidence="2">Uncharacterized protein</fullName>
    </submittedName>
</protein>
<proteinExistence type="predicted"/>
<reference evidence="2 3" key="1">
    <citation type="submission" date="2016-10" db="EMBL/GenBank/DDBJ databases">
        <authorList>
            <person name="Varghese N."/>
            <person name="Submissions S."/>
        </authorList>
    </citation>
    <scope>NUCLEOTIDE SEQUENCE [LARGE SCALE GENOMIC DNA]</scope>
    <source>
        <strain evidence="2 3">DSM 13796</strain>
    </source>
</reference>
<accession>A0A1I6C0T8</accession>
<dbReference type="GeneID" id="93713237"/>
<comment type="caution">
    <text evidence="2">The sequence shown here is derived from an EMBL/GenBank/DDBJ whole genome shotgun (WGS) entry which is preliminary data.</text>
</comment>
<feature type="region of interest" description="Disordered" evidence="1">
    <location>
        <begin position="202"/>
        <end position="288"/>
    </location>
</feature>
<evidence type="ECO:0000313" key="3">
    <source>
        <dbReference type="Proteomes" id="UP000182762"/>
    </source>
</evidence>
<dbReference type="RefSeq" id="WP_061802839.1">
    <property type="nucleotide sequence ID" value="NZ_FOXX01000019.1"/>
</dbReference>
<feature type="compositionally biased region" description="Basic and acidic residues" evidence="1">
    <location>
        <begin position="252"/>
        <end position="272"/>
    </location>
</feature>
<evidence type="ECO:0000313" key="2">
    <source>
        <dbReference type="EMBL" id="SFQ86767.1"/>
    </source>
</evidence>
<dbReference type="EMBL" id="FOXX01000019">
    <property type="protein sequence ID" value="SFQ86767.1"/>
    <property type="molecule type" value="Genomic_DNA"/>
</dbReference>
<organism evidence="2 3">
    <name type="scientific">Priestia endophytica DSM 13796</name>
    <dbReference type="NCBI Taxonomy" id="1121089"/>
    <lineage>
        <taxon>Bacteria</taxon>
        <taxon>Bacillati</taxon>
        <taxon>Bacillota</taxon>
        <taxon>Bacilli</taxon>
        <taxon>Bacillales</taxon>
        <taxon>Bacillaceae</taxon>
        <taxon>Priestia</taxon>
    </lineage>
</organism>
<keyword evidence="3" id="KW-1185">Reference proteome</keyword>
<sequence length="521" mass="59644">MKKLNFNDGTLGFSGNIVTYEVPITSTNINSIDELQDLHHAPFLFSINEMNFSENRSHFFMSVEVEKNYVPFSFFKMKAEDNIKYLFIEQLCAMAEELSEYPNFVTVLDDKNILINIYTGEIKLVYMGIKNLMPSLGYEEDLLTQIKRLSLLMVTPTSFDELKYNGIETASQKSSAQKYGVVSRILAAEAFDDIRATIEAEKETEEIKEEEETKKSIFQRMPSLKKNQEKEVKKPVDESANKALQNKRKIEKAKNAQKPKEKVNKVDKEAIKSRNRARALESDSEESQPKFKVSFGNSKLKIAAVSFVGVMVLLWAVASFSNNDSPSKAKDTVANAQEENDYLTKGLQYASIQDYENAVKEFEHMDTPFKELSKSNQKSILFSYLMTDNFQKAIDAEPRFASSIVNFLVAKDRLDEVKNLNTKNPIIKFEKSYLNNDFKNVLKYKDDVELDGRRESMVVEAYIGLEKFDEGYDFAKSKGNKDLMIKVRQKQIEKLKKGDASSDEVKSKIDSYTNEINQLSQ</sequence>
<gene>
    <name evidence="2" type="ORF">SAMN02745910_04717</name>
</gene>
<feature type="compositionally biased region" description="Basic and acidic residues" evidence="1">
    <location>
        <begin position="226"/>
        <end position="240"/>
    </location>
</feature>
<evidence type="ECO:0000256" key="1">
    <source>
        <dbReference type="SAM" id="MobiDB-lite"/>
    </source>
</evidence>